<dbReference type="OrthoDB" id="116799at2"/>
<protein>
    <submittedName>
        <fullName evidence="1">Methyltransferase domain-containing protein</fullName>
    </submittedName>
</protein>
<proteinExistence type="predicted"/>
<keyword evidence="1" id="KW-0489">Methyltransferase</keyword>
<gene>
    <name evidence="1" type="ORF">ENE74_08795</name>
</gene>
<evidence type="ECO:0000313" key="2">
    <source>
        <dbReference type="Proteomes" id="UP000282977"/>
    </source>
</evidence>
<comment type="caution">
    <text evidence="1">The sequence shown here is derived from an EMBL/GenBank/DDBJ whole genome shotgun (WGS) entry which is preliminary data.</text>
</comment>
<dbReference type="Pfam" id="PF05401">
    <property type="entry name" value="NodS"/>
    <property type="match status" value="1"/>
</dbReference>
<dbReference type="CDD" id="cd02440">
    <property type="entry name" value="AdoMet_MTases"/>
    <property type="match status" value="1"/>
</dbReference>
<dbReference type="GO" id="GO:0008757">
    <property type="term" value="F:S-adenosylmethionine-dependent methyltransferase activity"/>
    <property type="evidence" value="ECO:0007669"/>
    <property type="project" value="InterPro"/>
</dbReference>
<dbReference type="RefSeq" id="WP_127690462.1">
    <property type="nucleotide sequence ID" value="NZ_RZUL01000002.1"/>
</dbReference>
<accession>A0A437J9V6</accession>
<name>A0A437J9V6_9SPHN</name>
<dbReference type="GO" id="GO:0009312">
    <property type="term" value="P:oligosaccharide biosynthetic process"/>
    <property type="evidence" value="ECO:0007669"/>
    <property type="project" value="InterPro"/>
</dbReference>
<evidence type="ECO:0000313" key="1">
    <source>
        <dbReference type="EMBL" id="RVT42287.1"/>
    </source>
</evidence>
<dbReference type="InterPro" id="IPR029063">
    <property type="entry name" value="SAM-dependent_MTases_sf"/>
</dbReference>
<dbReference type="EMBL" id="RZUL01000002">
    <property type="protein sequence ID" value="RVT42287.1"/>
    <property type="molecule type" value="Genomic_DNA"/>
</dbReference>
<sequence length="196" mass="21738">MTRHSGTMPPGYFERMFLGTADPWDLDSSPYEKAKYDHSTATLAGRTYAQGFEVGCARGALTQRLALHCCALLAVDVSETALQAARMRCAEHDGVSFGQMAFPEQVPSIDNINLLILSEVVYYWDDADIWRAADWIAKHLAPGGDILLVHWTDETDYPQSGDGAVSKLHAALGPAIAVRTAERCPHYRLDLWRWPS</sequence>
<keyword evidence="1" id="KW-0808">Transferase</keyword>
<dbReference type="GO" id="GO:0032259">
    <property type="term" value="P:methylation"/>
    <property type="evidence" value="ECO:0007669"/>
    <property type="project" value="UniProtKB-KW"/>
</dbReference>
<keyword evidence="2" id="KW-1185">Reference proteome</keyword>
<dbReference type="AlphaFoldDB" id="A0A437J9V6"/>
<dbReference type="SUPFAM" id="SSF53335">
    <property type="entry name" value="S-adenosyl-L-methionine-dependent methyltransferases"/>
    <property type="match status" value="1"/>
</dbReference>
<reference evidence="1 2" key="1">
    <citation type="submission" date="2019-01" db="EMBL/GenBank/DDBJ databases">
        <authorList>
            <person name="Chen W.-M."/>
        </authorList>
    </citation>
    <scope>NUCLEOTIDE SEQUENCE [LARGE SCALE GENOMIC DNA]</scope>
    <source>
        <strain evidence="1 2">TLA-22</strain>
    </source>
</reference>
<dbReference type="Proteomes" id="UP000282977">
    <property type="component" value="Unassembled WGS sequence"/>
</dbReference>
<organism evidence="1 2">
    <name type="scientific">Sphingobium algorifonticola</name>
    <dbReference type="NCBI Taxonomy" id="2008318"/>
    <lineage>
        <taxon>Bacteria</taxon>
        <taxon>Pseudomonadati</taxon>
        <taxon>Pseudomonadota</taxon>
        <taxon>Alphaproteobacteria</taxon>
        <taxon>Sphingomonadales</taxon>
        <taxon>Sphingomonadaceae</taxon>
        <taxon>Sphingobium</taxon>
    </lineage>
</organism>
<dbReference type="Gene3D" id="3.40.50.150">
    <property type="entry name" value="Vaccinia Virus protein VP39"/>
    <property type="match status" value="1"/>
</dbReference>
<dbReference type="InterPro" id="IPR008715">
    <property type="entry name" value="SAM-MeTfrase_NodS-like"/>
</dbReference>